<evidence type="ECO:0000313" key="2">
    <source>
        <dbReference type="EMBL" id="GJJ05914.1"/>
    </source>
</evidence>
<gene>
    <name evidence="2" type="ORF">Clacol_000101</name>
</gene>
<protein>
    <submittedName>
        <fullName evidence="2">Uncharacterized protein</fullName>
    </submittedName>
</protein>
<feature type="region of interest" description="Disordered" evidence="1">
    <location>
        <begin position="555"/>
        <end position="643"/>
    </location>
</feature>
<feature type="compositionally biased region" description="Basic and acidic residues" evidence="1">
    <location>
        <begin position="230"/>
        <end position="240"/>
    </location>
</feature>
<feature type="compositionally biased region" description="Basic and acidic residues" evidence="1">
    <location>
        <begin position="574"/>
        <end position="584"/>
    </location>
</feature>
<feature type="compositionally biased region" description="Basic and acidic residues" evidence="1">
    <location>
        <begin position="555"/>
        <end position="567"/>
    </location>
</feature>
<feature type="region of interest" description="Disordered" evidence="1">
    <location>
        <begin position="349"/>
        <end position="375"/>
    </location>
</feature>
<evidence type="ECO:0000256" key="1">
    <source>
        <dbReference type="SAM" id="MobiDB-lite"/>
    </source>
</evidence>
<feature type="region of interest" description="Disordered" evidence="1">
    <location>
        <begin position="209"/>
        <end position="297"/>
    </location>
</feature>
<dbReference type="Proteomes" id="UP001050691">
    <property type="component" value="Unassembled WGS sequence"/>
</dbReference>
<dbReference type="EMBL" id="BPWL01000001">
    <property type="protein sequence ID" value="GJJ05914.1"/>
    <property type="molecule type" value="Genomic_DNA"/>
</dbReference>
<feature type="compositionally biased region" description="Basic residues" evidence="1">
    <location>
        <begin position="592"/>
        <end position="601"/>
    </location>
</feature>
<dbReference type="AlphaFoldDB" id="A0AAV4ZYA6"/>
<feature type="compositionally biased region" description="Polar residues" evidence="1">
    <location>
        <begin position="351"/>
        <end position="361"/>
    </location>
</feature>
<evidence type="ECO:0000313" key="3">
    <source>
        <dbReference type="Proteomes" id="UP001050691"/>
    </source>
</evidence>
<reference evidence="2" key="1">
    <citation type="submission" date="2021-10" db="EMBL/GenBank/DDBJ databases">
        <title>De novo Genome Assembly of Clathrus columnatus (Basidiomycota, Fungi) Using Illumina and Nanopore Sequence Data.</title>
        <authorList>
            <person name="Ogiso-Tanaka E."/>
            <person name="Itagaki H."/>
            <person name="Hosoya T."/>
            <person name="Hosaka K."/>
        </authorList>
    </citation>
    <scope>NUCLEOTIDE SEQUENCE</scope>
    <source>
        <strain evidence="2">MO-923</strain>
    </source>
</reference>
<comment type="caution">
    <text evidence="2">The sequence shown here is derived from an EMBL/GenBank/DDBJ whole genome shotgun (WGS) entry which is preliminary data.</text>
</comment>
<accession>A0AAV4ZYA6</accession>
<organism evidence="2 3">
    <name type="scientific">Clathrus columnatus</name>
    <dbReference type="NCBI Taxonomy" id="1419009"/>
    <lineage>
        <taxon>Eukaryota</taxon>
        <taxon>Fungi</taxon>
        <taxon>Dikarya</taxon>
        <taxon>Basidiomycota</taxon>
        <taxon>Agaricomycotina</taxon>
        <taxon>Agaricomycetes</taxon>
        <taxon>Phallomycetidae</taxon>
        <taxon>Phallales</taxon>
        <taxon>Clathraceae</taxon>
        <taxon>Clathrus</taxon>
    </lineage>
</organism>
<keyword evidence="3" id="KW-1185">Reference proteome</keyword>
<name>A0AAV4ZYA6_9AGAM</name>
<proteinExistence type="predicted"/>
<sequence>MPRPDIPEEEDAIFNVEDPRDGDYVDLDHDLNDPSVVETTPSSRIVTLASPSLETKRRVLRLSPNHGRCLIENCSAPRAVEYCHCVPKSFTLEHDLVWFAKRELFPAIPNREDYQYTLIPLSQEMAEVAIHRQNLIPPRGTALVPANFTTYVSPFADLPPFQSHLHPRFVILEAGRKLSKNPEQYNVILAYPILAKVLQLYLAWTRAPPPEAKDDQSYDRPGGGGDDDDNNSKRDNRDDTATDGGRLRNGKYKWGGGGGSPTPGAASGSKRGRDTSLGQPGNKRTAHGEPVSRQRKNSICLSERTLIEHERAFGKGKKWSSCAVQVWFKEVLEQAPPPQISAVRTFDLGLTQPSNRSSSTMPPRPDISEEENDPIYRGDGDYVDLENDLNDPSVVETSSRIGVTLASPSLETKRRVVQFDPNHSRCLIENCFNARAVEYCHCVAKNFTLNTELNREDYKYALIPLTPRMTEIVIHRQNRTPPQDTTLASTDFITYVYPFADLPQFQSHLHPKFVILEAGRKLHATPNSTGIVVGYPILTKVMQLYSAWTSALPPEAKDDERYDRPGGGDDDDDNNSKRDNRDDTATDGGRLRNGKRYKRRGGGSPTPGAASGSESGKETSLGKPGNKCATHGGPKSRQGKNSICLSEKILIEHERTSGKEKKWSSGAVRVWFKEVLEQASPPQMSVG</sequence>